<evidence type="ECO:0000256" key="4">
    <source>
        <dbReference type="ARBA" id="ARBA00022692"/>
    </source>
</evidence>
<evidence type="ECO:0000256" key="6">
    <source>
        <dbReference type="SAM" id="MobiDB-lite"/>
    </source>
</evidence>
<dbReference type="GO" id="GO:0033108">
    <property type="term" value="P:mitochondrial respiratory chain complex assembly"/>
    <property type="evidence" value="ECO:0007669"/>
    <property type="project" value="TreeGrafter"/>
</dbReference>
<comment type="subcellular location">
    <subcellularLocation>
        <location evidence="1">Mitochondrion outer membrane</location>
        <topology evidence="1">Multi-pass membrane protein</topology>
    </subcellularLocation>
</comment>
<dbReference type="GO" id="GO:0005741">
    <property type="term" value="C:mitochondrial outer membrane"/>
    <property type="evidence" value="ECO:0007669"/>
    <property type="project" value="UniProtKB-SubCell"/>
</dbReference>
<keyword evidence="10" id="KW-1185">Reference proteome</keyword>
<dbReference type="PANTHER" id="PTHR12815:SF18">
    <property type="entry name" value="SORTING AND ASSEMBLY MACHINERY COMPONENT 50 HOMOLOG"/>
    <property type="match status" value="1"/>
</dbReference>
<name>A0A835CSC8_APHGI</name>
<keyword evidence="3" id="KW-1134">Transmembrane beta strand</keyword>
<evidence type="ECO:0000313" key="10">
    <source>
        <dbReference type="Proteomes" id="UP000639338"/>
    </source>
</evidence>
<keyword evidence="5" id="KW-0472">Membrane</keyword>
<dbReference type="InterPro" id="IPR010827">
    <property type="entry name" value="BamA/TamA_POTRA"/>
</dbReference>
<feature type="domain" description="Bacterial surface antigen (D15)" evidence="7">
    <location>
        <begin position="157"/>
        <end position="474"/>
    </location>
</feature>
<keyword evidence="4" id="KW-0812">Transmembrane</keyword>
<comment type="caution">
    <text evidence="9">The sequence shown here is derived from an EMBL/GenBank/DDBJ whole genome shotgun (WGS) entry which is preliminary data.</text>
</comment>
<evidence type="ECO:0000256" key="1">
    <source>
        <dbReference type="ARBA" id="ARBA00004374"/>
    </source>
</evidence>
<dbReference type="InterPro" id="IPR000184">
    <property type="entry name" value="Bac_surfAg_D15"/>
</dbReference>
<accession>A0A835CSC8</accession>
<evidence type="ECO:0008006" key="11">
    <source>
        <dbReference type="Google" id="ProtNLM"/>
    </source>
</evidence>
<evidence type="ECO:0000256" key="5">
    <source>
        <dbReference type="ARBA" id="ARBA00023136"/>
    </source>
</evidence>
<comment type="similarity">
    <text evidence="2">Belongs to the SAM50/omp85 family.</text>
</comment>
<evidence type="ECO:0000313" key="9">
    <source>
        <dbReference type="EMBL" id="KAF7994859.1"/>
    </source>
</evidence>
<organism evidence="9 10">
    <name type="scientific">Aphidius gifuensis</name>
    <name type="common">Parasitoid wasp</name>
    <dbReference type="NCBI Taxonomy" id="684658"/>
    <lineage>
        <taxon>Eukaryota</taxon>
        <taxon>Metazoa</taxon>
        <taxon>Ecdysozoa</taxon>
        <taxon>Arthropoda</taxon>
        <taxon>Hexapoda</taxon>
        <taxon>Insecta</taxon>
        <taxon>Pterygota</taxon>
        <taxon>Neoptera</taxon>
        <taxon>Endopterygota</taxon>
        <taxon>Hymenoptera</taxon>
        <taxon>Apocrita</taxon>
        <taxon>Ichneumonoidea</taxon>
        <taxon>Braconidae</taxon>
        <taxon>Aphidiinae</taxon>
        <taxon>Aphidius</taxon>
    </lineage>
</organism>
<dbReference type="AlphaFoldDB" id="A0A835CSC8"/>
<dbReference type="PANTHER" id="PTHR12815">
    <property type="entry name" value="SORTING AND ASSEMBLY MACHINERY SAMM50 PROTEIN FAMILY MEMBER"/>
    <property type="match status" value="1"/>
</dbReference>
<dbReference type="InterPro" id="IPR039910">
    <property type="entry name" value="D15-like"/>
</dbReference>
<reference evidence="9 10" key="1">
    <citation type="submission" date="2020-08" db="EMBL/GenBank/DDBJ databases">
        <title>Aphidius gifuensis genome sequencing and assembly.</title>
        <authorList>
            <person name="Du Z."/>
        </authorList>
    </citation>
    <scope>NUCLEOTIDE SEQUENCE [LARGE SCALE GENOMIC DNA]</scope>
    <source>
        <strain evidence="9">YNYX2018</strain>
        <tissue evidence="9">Adults</tissue>
    </source>
</reference>
<evidence type="ECO:0000256" key="2">
    <source>
        <dbReference type="ARBA" id="ARBA00010913"/>
    </source>
</evidence>
<dbReference type="Gene3D" id="2.40.160.50">
    <property type="entry name" value="membrane protein fhac: a member of the omp85/tpsb transporter family"/>
    <property type="match status" value="1"/>
</dbReference>
<dbReference type="Proteomes" id="UP000639338">
    <property type="component" value="Unassembled WGS sequence"/>
</dbReference>
<evidence type="ECO:0000256" key="3">
    <source>
        <dbReference type="ARBA" id="ARBA00022452"/>
    </source>
</evidence>
<feature type="compositionally biased region" description="Polar residues" evidence="6">
    <location>
        <begin position="20"/>
        <end position="35"/>
    </location>
</feature>
<dbReference type="Pfam" id="PF07244">
    <property type="entry name" value="POTRA"/>
    <property type="match status" value="1"/>
</dbReference>
<proteinExistence type="inferred from homology"/>
<evidence type="ECO:0000259" key="8">
    <source>
        <dbReference type="Pfam" id="PF07244"/>
    </source>
</evidence>
<sequence length="477" mass="52649">MSPTDSFSSSTNSFEGQSQWPSGMNKNSDLSSMKQQQEPIQVYPIDLHQYARVDKIHIDGLKRTKDDIVKAQVNELFAAKDFYNIIEQSQKVKSKLETLGCFKNIGVTIDTSKGPDATPDGVEVTFNVRELKWLSGGVNTMVGNNEGSVLIQAETPNLFGRGERLKMDYSYGSKSSSNINISAVKPFVDNWLHKVLTGTIFTSTTDAPWSGYKEKNHGILFDLAINPPGALKHNFQYEVNYRDIIAAKSSSFYVREQCGPSLKSALRHILSIDKRDEIIFPTSGSLVKFTTELAGLGGDIGFMKYNFELQSNWSPHECLTFQLGAQAGFMSGISNDMAISIPDYFFLGGPMNLRGFAMRGCGPRSDGNAIGGNSYWALALHLYTPLPFVKPGKSSFADLFKIHAFINGGNLGNLKKDGDYSDNLKLFTDNVRWSTGAGLALKLGGIARIELNLVWPLVVARSDIFQPYQFGIGVQYL</sequence>
<dbReference type="Pfam" id="PF01103">
    <property type="entry name" value="Omp85"/>
    <property type="match status" value="1"/>
</dbReference>
<protein>
    <recommendedName>
        <fullName evidence="11">Bacterial surface antigen (D15) domain-containing protein</fullName>
    </recommendedName>
</protein>
<feature type="region of interest" description="Disordered" evidence="6">
    <location>
        <begin position="1"/>
        <end position="35"/>
    </location>
</feature>
<dbReference type="OrthoDB" id="1724197at2759"/>
<dbReference type="Gene3D" id="3.10.20.310">
    <property type="entry name" value="membrane protein fhac"/>
    <property type="match status" value="1"/>
</dbReference>
<evidence type="ECO:0000259" key="7">
    <source>
        <dbReference type="Pfam" id="PF01103"/>
    </source>
</evidence>
<feature type="compositionally biased region" description="Low complexity" evidence="6">
    <location>
        <begin position="1"/>
        <end position="19"/>
    </location>
</feature>
<dbReference type="GO" id="GO:0045040">
    <property type="term" value="P:protein insertion into mitochondrial outer membrane"/>
    <property type="evidence" value="ECO:0007669"/>
    <property type="project" value="TreeGrafter"/>
</dbReference>
<feature type="domain" description="POTRA" evidence="8">
    <location>
        <begin position="52"/>
        <end position="130"/>
    </location>
</feature>
<gene>
    <name evidence="9" type="ORF">HCN44_004331</name>
</gene>
<dbReference type="EMBL" id="JACMRX010000002">
    <property type="protein sequence ID" value="KAF7994859.1"/>
    <property type="molecule type" value="Genomic_DNA"/>
</dbReference>